<accession>A0A1W1UUT9</accession>
<evidence type="ECO:0000313" key="1">
    <source>
        <dbReference type="EMBL" id="SMB84796.1"/>
    </source>
</evidence>
<dbReference type="RefSeq" id="WP_084257024.1">
    <property type="nucleotide sequence ID" value="NZ_FWWV01000016.1"/>
</dbReference>
<dbReference type="AlphaFoldDB" id="A0A1W1UUT9"/>
<dbReference type="STRING" id="1122938.SAMN05660772_02347"/>
<protein>
    <submittedName>
        <fullName evidence="1">Uncharacterized protein</fullName>
    </submittedName>
</protein>
<evidence type="ECO:0000313" key="2">
    <source>
        <dbReference type="Proteomes" id="UP000192408"/>
    </source>
</evidence>
<dbReference type="EMBL" id="FWWV01000016">
    <property type="protein sequence ID" value="SMB84796.1"/>
    <property type="molecule type" value="Genomic_DNA"/>
</dbReference>
<sequence>MKKFIVVIFATILITALSYAVYSASLTYKFNETEGISTANTPDRRNYLPLYFETQRSYLITAEIPRLVVKN</sequence>
<name>A0A1W1UUT9_9PAST</name>
<proteinExistence type="predicted"/>
<gene>
    <name evidence="1" type="ORF">SAMN05660772_02347</name>
</gene>
<reference evidence="2" key="1">
    <citation type="submission" date="2017-04" db="EMBL/GenBank/DDBJ databases">
        <authorList>
            <person name="Varghese N."/>
            <person name="Submissions S."/>
        </authorList>
    </citation>
    <scope>NUCLEOTIDE SEQUENCE [LARGE SCALE GENOMIC DNA]</scope>
    <source>
        <strain evidence="2">DSM 23072</strain>
    </source>
</reference>
<keyword evidence="2" id="KW-1185">Reference proteome</keyword>
<dbReference type="Proteomes" id="UP000192408">
    <property type="component" value="Unassembled WGS sequence"/>
</dbReference>
<organism evidence="1 2">
    <name type="scientific">Pasteurella testudinis DSM 23072</name>
    <dbReference type="NCBI Taxonomy" id="1122938"/>
    <lineage>
        <taxon>Bacteria</taxon>
        <taxon>Pseudomonadati</taxon>
        <taxon>Pseudomonadota</taxon>
        <taxon>Gammaproteobacteria</taxon>
        <taxon>Pasteurellales</taxon>
        <taxon>Pasteurellaceae</taxon>
        <taxon>Pasteurella</taxon>
    </lineage>
</organism>